<dbReference type="EMBL" id="CM003144">
    <property type="protein sequence ID" value="KIS69545.1"/>
    <property type="molecule type" value="Genomic_DNA"/>
</dbReference>
<keyword evidence="1" id="KW-0687">Ribonucleoprotein</keyword>
<keyword evidence="1" id="KW-0496">Mitochondrion</keyword>
<dbReference type="GO" id="GO:0032543">
    <property type="term" value="P:mitochondrial translation"/>
    <property type="evidence" value="ECO:0007669"/>
    <property type="project" value="UniProtKB-UniRule"/>
</dbReference>
<gene>
    <name evidence="2" type="ORF">UMAG_11916</name>
</gene>
<dbReference type="PANTHER" id="PTHR28271">
    <property type="entry name" value="54S RIBOSOMAL PROTEIN L31, MITOCHONDRIAL"/>
    <property type="match status" value="1"/>
</dbReference>
<keyword evidence="1 2" id="KW-0689">Ribosomal protein</keyword>
<dbReference type="FunCoup" id="A0A0D1E5B3">
    <property type="interactions" value="30"/>
</dbReference>
<organism evidence="2 3">
    <name type="scientific">Mycosarcoma maydis</name>
    <name type="common">Corn smut fungus</name>
    <name type="synonym">Ustilago maydis</name>
    <dbReference type="NCBI Taxonomy" id="5270"/>
    <lineage>
        <taxon>Eukaryota</taxon>
        <taxon>Fungi</taxon>
        <taxon>Dikarya</taxon>
        <taxon>Basidiomycota</taxon>
        <taxon>Ustilaginomycotina</taxon>
        <taxon>Ustilaginomycetes</taxon>
        <taxon>Ustilaginales</taxon>
        <taxon>Ustilaginaceae</taxon>
        <taxon>Mycosarcoma</taxon>
    </lineage>
</organism>
<comment type="subunit">
    <text evidence="1">Component of the mitochondrial large ribosomal subunit.</text>
</comment>
<name>A0A0D1E5B3_MYCMD</name>
<sequence>MLGAFRPTLPSLGGLLWKNPWRLSSTRKNRVRQRLRAVDNVIATLEQSSVQCNSLSHAIASIKPESQMSPNDKYTTFSKHDRGFRKSVHKVPKWTRKTIRENPVGY</sequence>
<dbReference type="GeneID" id="23567727"/>
<accession>A0A0D1E5B3</accession>
<dbReference type="GO" id="GO:0005762">
    <property type="term" value="C:mitochondrial large ribosomal subunit"/>
    <property type="evidence" value="ECO:0000318"/>
    <property type="project" value="GO_Central"/>
</dbReference>
<dbReference type="RefSeq" id="XP_011388896.1">
    <property type="nucleotide sequence ID" value="XM_011390594.1"/>
</dbReference>
<dbReference type="eggNOG" id="ENOG502S81F">
    <property type="taxonomic scope" value="Eukaryota"/>
</dbReference>
<dbReference type="VEuPathDB" id="FungiDB:UMAG_11916"/>
<evidence type="ECO:0000313" key="2">
    <source>
        <dbReference type="EMBL" id="KIS69545.1"/>
    </source>
</evidence>
<comment type="subcellular location">
    <subcellularLocation>
        <location evidence="1">Mitochondrion</location>
    </subcellularLocation>
</comment>
<dbReference type="Proteomes" id="UP000000561">
    <property type="component" value="Chromosome 5"/>
</dbReference>
<dbReference type="PIRSF" id="PIRSF002216">
    <property type="entry name" value="MRPL31_prd"/>
    <property type="match status" value="1"/>
</dbReference>
<dbReference type="PANTHER" id="PTHR28271:SF1">
    <property type="entry name" value="LARGE RIBOSOMAL SUBUNIT PROTEIN ML60"/>
    <property type="match status" value="1"/>
</dbReference>
<dbReference type="InterPro" id="IPR016340">
    <property type="entry name" value="Ribosomal_mL60"/>
</dbReference>
<dbReference type="GO" id="GO:0003735">
    <property type="term" value="F:structural constituent of ribosome"/>
    <property type="evidence" value="ECO:0000318"/>
    <property type="project" value="GO_Central"/>
</dbReference>
<keyword evidence="3" id="KW-1185">Reference proteome</keyword>
<dbReference type="Pfam" id="PF09784">
    <property type="entry name" value="L31"/>
    <property type="match status" value="1"/>
</dbReference>
<protein>
    <recommendedName>
        <fullName evidence="1">Large ribosomal subunit protein mL60</fullName>
    </recommendedName>
</protein>
<evidence type="ECO:0000313" key="3">
    <source>
        <dbReference type="Proteomes" id="UP000000561"/>
    </source>
</evidence>
<reference evidence="2 3" key="1">
    <citation type="journal article" date="2006" name="Nature">
        <title>Insights from the genome of the biotrophic fungal plant pathogen Ustilago maydis.</title>
        <authorList>
            <person name="Kamper J."/>
            <person name="Kahmann R."/>
            <person name="Bolker M."/>
            <person name="Ma L.J."/>
            <person name="Brefort T."/>
            <person name="Saville B.J."/>
            <person name="Banuett F."/>
            <person name="Kronstad J.W."/>
            <person name="Gold S.E."/>
            <person name="Muller O."/>
            <person name="Perlin M.H."/>
            <person name="Wosten H.A."/>
            <person name="de Vries R."/>
            <person name="Ruiz-Herrera J."/>
            <person name="Reynaga-Pena C.G."/>
            <person name="Snetselaar K."/>
            <person name="McCann M."/>
            <person name="Perez-Martin J."/>
            <person name="Feldbrugge M."/>
            <person name="Basse C.W."/>
            <person name="Steinberg G."/>
            <person name="Ibeas J.I."/>
            <person name="Holloman W."/>
            <person name="Guzman P."/>
            <person name="Farman M."/>
            <person name="Stajich J.E."/>
            <person name="Sentandreu R."/>
            <person name="Gonzalez-Prieto J.M."/>
            <person name="Kennell J.C."/>
            <person name="Molina L."/>
            <person name="Schirawski J."/>
            <person name="Mendoza-Mendoza A."/>
            <person name="Greilinger D."/>
            <person name="Munch K."/>
            <person name="Rossel N."/>
            <person name="Scherer M."/>
            <person name="Vranes M."/>
            <person name="Ladendorf O."/>
            <person name="Vincon V."/>
            <person name="Fuchs U."/>
            <person name="Sandrock B."/>
            <person name="Meng S."/>
            <person name="Ho E.C."/>
            <person name="Cahill M.J."/>
            <person name="Boyce K.J."/>
            <person name="Klose J."/>
            <person name="Klosterman S.J."/>
            <person name="Deelstra H.J."/>
            <person name="Ortiz-Castellanos L."/>
            <person name="Li W."/>
            <person name="Sanchez-Alonso P."/>
            <person name="Schreier P.H."/>
            <person name="Hauser-Hahn I."/>
            <person name="Vaupel M."/>
            <person name="Koopmann E."/>
            <person name="Friedrich G."/>
            <person name="Voss H."/>
            <person name="Schluter T."/>
            <person name="Margolis J."/>
            <person name="Platt D."/>
            <person name="Swimmer C."/>
            <person name="Gnirke A."/>
            <person name="Chen F."/>
            <person name="Vysotskaia V."/>
            <person name="Mannhaupt G."/>
            <person name="Guldener U."/>
            <person name="Munsterkotter M."/>
            <person name="Haase D."/>
            <person name="Oesterheld M."/>
            <person name="Mewes H.W."/>
            <person name="Mauceli E.W."/>
            <person name="DeCaprio D."/>
            <person name="Wade C.M."/>
            <person name="Butler J."/>
            <person name="Young S."/>
            <person name="Jaffe D.B."/>
            <person name="Calvo S."/>
            <person name="Nusbaum C."/>
            <person name="Galagan J."/>
            <person name="Birren B.W."/>
        </authorList>
    </citation>
    <scope>NUCLEOTIDE SEQUENCE [LARGE SCALE GENOMIC DNA]</scope>
    <source>
        <strain evidence="3">DSM 14603 / FGSC 9021 / UM521</strain>
    </source>
</reference>
<proteinExistence type="predicted"/>
<dbReference type="KEGG" id="uma:UMAG_11916"/>
<evidence type="ECO:0000256" key="1">
    <source>
        <dbReference type="PIRNR" id="PIRNR002216"/>
    </source>
</evidence>
<dbReference type="OrthoDB" id="2332379at2759"/>
<dbReference type="AlphaFoldDB" id="A0A0D1E5B3"/>
<dbReference type="InParanoid" id="A0A0D1E5B3"/>